<feature type="transmembrane region" description="Helical" evidence="1">
    <location>
        <begin position="125"/>
        <end position="148"/>
    </location>
</feature>
<gene>
    <name evidence="2" type="ORF">NCTC11923_00243</name>
</gene>
<feature type="transmembrane region" description="Helical" evidence="1">
    <location>
        <begin position="93"/>
        <end position="113"/>
    </location>
</feature>
<dbReference type="STRING" id="1278298.GCA_000428685_01570"/>
<dbReference type="Proteomes" id="UP000276899">
    <property type="component" value="Chromosome"/>
</dbReference>
<evidence type="ECO:0000313" key="2">
    <source>
        <dbReference type="EMBL" id="VEG73634.1"/>
    </source>
</evidence>
<dbReference type="AlphaFoldDB" id="A0A3S4WII0"/>
<feature type="transmembrane region" description="Helical" evidence="1">
    <location>
        <begin position="177"/>
        <end position="198"/>
    </location>
</feature>
<dbReference type="KEGG" id="asla:NCTC11923_00243"/>
<evidence type="ECO:0000313" key="3">
    <source>
        <dbReference type="Proteomes" id="UP000276899"/>
    </source>
</evidence>
<keyword evidence="1" id="KW-0812">Transmembrane</keyword>
<sequence>MRRAASHEAKLIHVGALRYLVQDRRIGLEGEGDMDSCADFLRSAWKTAVGGVRTLSWRSFWVWAYIFCGIVFAALTAGFGGVFGLFFAGFSMILMILWLLLKAILFLMLGYLLPPRPSMALQSALVFRVNQLCRIVFGALMLGIGAYWGALLSVDVQRASILQDPGPRLTGLAMTGIHWPAMLAFFFGLLYVVGALAVDVVRASEVERRGCVERALRPLGGVVCDRVRRRLADYWMSALRGRANIMAGFFGAVIMLFLMMLIVLSWAPVVLECFLDIMSNPDRLQAFSF</sequence>
<reference evidence="2 3" key="1">
    <citation type="submission" date="2018-12" db="EMBL/GenBank/DDBJ databases">
        <authorList>
            <consortium name="Pathogen Informatics"/>
        </authorList>
    </citation>
    <scope>NUCLEOTIDE SEQUENCE [LARGE SCALE GENOMIC DNA]</scope>
    <source>
        <strain evidence="2 3">NCTC11923</strain>
    </source>
</reference>
<organism evidence="2 3">
    <name type="scientific">Actinomyces slackii</name>
    <dbReference type="NCBI Taxonomy" id="52774"/>
    <lineage>
        <taxon>Bacteria</taxon>
        <taxon>Bacillati</taxon>
        <taxon>Actinomycetota</taxon>
        <taxon>Actinomycetes</taxon>
        <taxon>Actinomycetales</taxon>
        <taxon>Actinomycetaceae</taxon>
        <taxon>Actinomyces</taxon>
    </lineage>
</organism>
<keyword evidence="1" id="KW-0472">Membrane</keyword>
<feature type="transmembrane region" description="Helical" evidence="1">
    <location>
        <begin position="62"/>
        <end position="87"/>
    </location>
</feature>
<keyword evidence="1" id="KW-1133">Transmembrane helix</keyword>
<dbReference type="EMBL" id="LR134363">
    <property type="protein sequence ID" value="VEG73634.1"/>
    <property type="molecule type" value="Genomic_DNA"/>
</dbReference>
<name>A0A3S4WII0_9ACTO</name>
<proteinExistence type="predicted"/>
<feature type="transmembrane region" description="Helical" evidence="1">
    <location>
        <begin position="245"/>
        <end position="267"/>
    </location>
</feature>
<protein>
    <submittedName>
        <fullName evidence="2">Uncharacterized protein</fullName>
    </submittedName>
</protein>
<evidence type="ECO:0000256" key="1">
    <source>
        <dbReference type="SAM" id="Phobius"/>
    </source>
</evidence>
<accession>A0A3S4WII0</accession>
<keyword evidence="3" id="KW-1185">Reference proteome</keyword>